<dbReference type="EMBL" id="AZFC01000015">
    <property type="protein sequence ID" value="KRL48737.1"/>
    <property type="molecule type" value="Genomic_DNA"/>
</dbReference>
<evidence type="ECO:0000256" key="1">
    <source>
        <dbReference type="SAM" id="Phobius"/>
    </source>
</evidence>
<accession>A0A0R1QX36</accession>
<keyword evidence="1" id="KW-0812">Transmembrane</keyword>
<protein>
    <submittedName>
        <fullName evidence="2">Uncharacterized protein</fullName>
    </submittedName>
</protein>
<proteinExistence type="predicted"/>
<comment type="caution">
    <text evidence="2">The sequence shown here is derived from an EMBL/GenBank/DDBJ whole genome shotgun (WGS) entry which is preliminary data.</text>
</comment>
<sequence length="209" mass="24048">MEQQRTPGWRQFGLTGWFSVILGVGAWWARHPRHTVDLSTRWGVGRLDLRAVLFGLVLAYLLMWVVYLVGQLILPTDHQQLLRQGLWGRPARWARGVIVVVALFLGGLNTYTQAYHPLHYAQKTVTRDLRAQDADQLRQLSWSPASYRRLRHATAVRLTREDAGSNHYLTYTGHLNDARHHRVVVTVARHRLDRLGLGMVYSVKTIEVN</sequence>
<name>A0A0R1QX36_9LACO</name>
<keyword evidence="1" id="KW-1133">Transmembrane helix</keyword>
<dbReference type="RefSeq" id="WP_056963894.1">
    <property type="nucleotide sequence ID" value="NZ_AZFC01000015.1"/>
</dbReference>
<feature type="transmembrane region" description="Helical" evidence="1">
    <location>
        <begin position="12"/>
        <end position="29"/>
    </location>
</feature>
<dbReference type="AlphaFoldDB" id="A0A0R1QX36"/>
<feature type="transmembrane region" description="Helical" evidence="1">
    <location>
        <begin position="49"/>
        <end position="73"/>
    </location>
</feature>
<evidence type="ECO:0000313" key="3">
    <source>
        <dbReference type="Proteomes" id="UP000051835"/>
    </source>
</evidence>
<dbReference type="PATRIC" id="fig|1423805.4.peg.1232"/>
<reference evidence="2 3" key="1">
    <citation type="journal article" date="2015" name="Genome Announc.">
        <title>Expanding the biotechnology potential of lactobacilli through comparative genomics of 213 strains and associated genera.</title>
        <authorList>
            <person name="Sun Z."/>
            <person name="Harris H.M."/>
            <person name="McCann A."/>
            <person name="Guo C."/>
            <person name="Argimon S."/>
            <person name="Zhang W."/>
            <person name="Yang X."/>
            <person name="Jeffery I.B."/>
            <person name="Cooney J.C."/>
            <person name="Kagawa T.F."/>
            <person name="Liu W."/>
            <person name="Song Y."/>
            <person name="Salvetti E."/>
            <person name="Wrobel A."/>
            <person name="Rasinkangas P."/>
            <person name="Parkhill J."/>
            <person name="Rea M.C."/>
            <person name="O'Sullivan O."/>
            <person name="Ritari J."/>
            <person name="Douillard F.P."/>
            <person name="Paul Ross R."/>
            <person name="Yang R."/>
            <person name="Briner A.E."/>
            <person name="Felis G.E."/>
            <person name="de Vos W.M."/>
            <person name="Barrangou R."/>
            <person name="Klaenhammer T.R."/>
            <person name="Caufield P.W."/>
            <person name="Cui Y."/>
            <person name="Zhang H."/>
            <person name="O'Toole P.W."/>
        </authorList>
    </citation>
    <scope>NUCLEOTIDE SEQUENCE [LARGE SCALE GENOMIC DNA]</scope>
    <source>
        <strain evidence="2 3">DSM 15429</strain>
    </source>
</reference>
<evidence type="ECO:0000313" key="2">
    <source>
        <dbReference type="EMBL" id="KRL48737.1"/>
    </source>
</evidence>
<dbReference type="Proteomes" id="UP000051835">
    <property type="component" value="Unassembled WGS sequence"/>
</dbReference>
<keyword evidence="1" id="KW-0472">Membrane</keyword>
<gene>
    <name evidence="2" type="ORF">FD37_GL001199</name>
</gene>
<organism evidence="2 3">
    <name type="scientific">Levilactobacillus spicheri DSM 15429</name>
    <dbReference type="NCBI Taxonomy" id="1423805"/>
    <lineage>
        <taxon>Bacteria</taxon>
        <taxon>Bacillati</taxon>
        <taxon>Bacillota</taxon>
        <taxon>Bacilli</taxon>
        <taxon>Lactobacillales</taxon>
        <taxon>Lactobacillaceae</taxon>
        <taxon>Levilactobacillus</taxon>
    </lineage>
</organism>
<feature type="transmembrane region" description="Helical" evidence="1">
    <location>
        <begin position="93"/>
        <end position="111"/>
    </location>
</feature>